<evidence type="ECO:0000313" key="4">
    <source>
        <dbReference type="Proteomes" id="UP001501195"/>
    </source>
</evidence>
<evidence type="ECO:0000256" key="1">
    <source>
        <dbReference type="SAM" id="MobiDB-lite"/>
    </source>
</evidence>
<accession>A0ABP9I8W3</accession>
<comment type="caution">
    <text evidence="3">The sequence shown here is derived from an EMBL/GenBank/DDBJ whole genome shotgun (WGS) entry which is preliminary data.</text>
</comment>
<feature type="region of interest" description="Disordered" evidence="1">
    <location>
        <begin position="226"/>
        <end position="257"/>
    </location>
</feature>
<dbReference type="InterPro" id="IPR018959">
    <property type="entry name" value="DUF1989"/>
</dbReference>
<evidence type="ECO:0000313" key="3">
    <source>
        <dbReference type="EMBL" id="GAA4992008.1"/>
    </source>
</evidence>
<proteinExistence type="predicted"/>
<dbReference type="PANTHER" id="PTHR31527">
    <property type="entry name" value="RE64534P"/>
    <property type="match status" value="1"/>
</dbReference>
<feature type="region of interest" description="Disordered" evidence="1">
    <location>
        <begin position="1"/>
        <end position="30"/>
    </location>
</feature>
<keyword evidence="4" id="KW-1185">Reference proteome</keyword>
<organism evidence="3 4">
    <name type="scientific">Kineococcus glutinatus</name>
    <dbReference type="NCBI Taxonomy" id="1070872"/>
    <lineage>
        <taxon>Bacteria</taxon>
        <taxon>Bacillati</taxon>
        <taxon>Actinomycetota</taxon>
        <taxon>Actinomycetes</taxon>
        <taxon>Kineosporiales</taxon>
        <taxon>Kineosporiaceae</taxon>
        <taxon>Kineococcus</taxon>
    </lineage>
</organism>
<feature type="compositionally biased region" description="Polar residues" evidence="1">
    <location>
        <begin position="227"/>
        <end position="236"/>
    </location>
</feature>
<name>A0ABP9I8W3_9ACTN</name>
<reference evidence="4" key="1">
    <citation type="journal article" date="2019" name="Int. J. Syst. Evol. Microbiol.">
        <title>The Global Catalogue of Microorganisms (GCM) 10K type strain sequencing project: providing services to taxonomists for standard genome sequencing and annotation.</title>
        <authorList>
            <consortium name="The Broad Institute Genomics Platform"/>
            <consortium name="The Broad Institute Genome Sequencing Center for Infectious Disease"/>
            <person name="Wu L."/>
            <person name="Ma J."/>
        </authorList>
    </citation>
    <scope>NUCLEOTIDE SEQUENCE [LARGE SCALE GENOMIC DNA]</scope>
    <source>
        <strain evidence="4">JCM 18126</strain>
    </source>
</reference>
<sequence>MTATTAAARAHARAQEAAATTTERPFVPPATWPHALPAGVGAGDLVWAESLAPGTSTSAVLAAGTTLQLTDADGGACAHLVLLRAGAPWERLNVADTVKVLWQAYVTTGHVLLTDQGRAMATVVADTSGQHDALCGASAPALFTTTAAKHGLDGRDVPPSLTFFQGVRVAPDGTLSDPVGAGAGAVLALRLEMPAVVLLANSPHPLQPADAPPGGNLHVLAWPGETTRPQDAQWTRSPEARRAYDATRTDRLARGTA</sequence>
<dbReference type="Pfam" id="PF09347">
    <property type="entry name" value="DUF1989"/>
    <property type="match status" value="1"/>
</dbReference>
<gene>
    <name evidence="3" type="ORF">GCM10023225_30450</name>
</gene>
<feature type="compositionally biased region" description="Basic and acidic residues" evidence="1">
    <location>
        <begin position="238"/>
        <end position="257"/>
    </location>
</feature>
<feature type="compositionally biased region" description="Low complexity" evidence="1">
    <location>
        <begin position="1"/>
        <end position="24"/>
    </location>
</feature>
<dbReference type="Proteomes" id="UP001501195">
    <property type="component" value="Unassembled WGS sequence"/>
</dbReference>
<dbReference type="EMBL" id="BAABIL010000541">
    <property type="protein sequence ID" value="GAA4992008.1"/>
    <property type="molecule type" value="Genomic_DNA"/>
</dbReference>
<dbReference type="RefSeq" id="WP_345713565.1">
    <property type="nucleotide sequence ID" value="NZ_BAABIL010000541.1"/>
</dbReference>
<protein>
    <submittedName>
        <fullName evidence="3">Urea carboxylase-associated family protein</fullName>
    </submittedName>
</protein>
<feature type="domain" description="DUF1989" evidence="2">
    <location>
        <begin position="50"/>
        <end position="144"/>
    </location>
</feature>
<dbReference type="PANTHER" id="PTHR31527:SF0">
    <property type="entry name" value="RE64534P"/>
    <property type="match status" value="1"/>
</dbReference>
<evidence type="ECO:0000259" key="2">
    <source>
        <dbReference type="Pfam" id="PF09347"/>
    </source>
</evidence>